<evidence type="ECO:0000313" key="9">
    <source>
        <dbReference type="EMBL" id="MDD1779936.1"/>
    </source>
</evidence>
<evidence type="ECO:0000256" key="1">
    <source>
        <dbReference type="ARBA" id="ARBA00004141"/>
    </source>
</evidence>
<dbReference type="NCBIfam" id="NF003640">
    <property type="entry name" value="PRK05277.1"/>
    <property type="match status" value="1"/>
</dbReference>
<proteinExistence type="predicted"/>
<keyword evidence="7" id="KW-0868">Chloride</keyword>
<reference evidence="9" key="1">
    <citation type="submission" date="2021-12" db="EMBL/GenBank/DDBJ databases">
        <title>Enterovibrio ZSDZ35 sp. nov. and Enterovibrio ZSDZ42 sp. nov., isolated from coastal seawater in Qingdao.</title>
        <authorList>
            <person name="Zhang P."/>
        </authorList>
    </citation>
    <scope>NUCLEOTIDE SEQUENCE</scope>
    <source>
        <strain evidence="9">ZSDZ35</strain>
    </source>
</reference>
<evidence type="ECO:0000256" key="7">
    <source>
        <dbReference type="ARBA" id="ARBA00023214"/>
    </source>
</evidence>
<feature type="transmembrane region" description="Helical" evidence="8">
    <location>
        <begin position="339"/>
        <end position="359"/>
    </location>
</feature>
<feature type="transmembrane region" description="Helical" evidence="8">
    <location>
        <begin position="52"/>
        <end position="76"/>
    </location>
</feature>
<evidence type="ECO:0000256" key="4">
    <source>
        <dbReference type="ARBA" id="ARBA00022989"/>
    </source>
</evidence>
<protein>
    <submittedName>
        <fullName evidence="9">H(+)/Cl(-) exchange transporter ClcA</fullName>
    </submittedName>
</protein>
<feature type="transmembrane region" description="Helical" evidence="8">
    <location>
        <begin position="231"/>
        <end position="255"/>
    </location>
</feature>
<feature type="transmembrane region" description="Helical" evidence="8">
    <location>
        <begin position="365"/>
        <end position="391"/>
    </location>
</feature>
<comment type="subcellular location">
    <subcellularLocation>
        <location evidence="1">Membrane</location>
        <topology evidence="1">Multi-pass membrane protein</topology>
    </subcellularLocation>
</comment>
<feature type="transmembrane region" description="Helical" evidence="8">
    <location>
        <begin position="12"/>
        <end position="40"/>
    </location>
</feature>
<keyword evidence="10" id="KW-1185">Reference proteome</keyword>
<keyword evidence="5" id="KW-0406">Ion transport</keyword>
<name>A0ABT5QG27_9GAMM</name>
<evidence type="ECO:0000313" key="10">
    <source>
        <dbReference type="Proteomes" id="UP001149821"/>
    </source>
</evidence>
<keyword evidence="2" id="KW-0813">Transport</keyword>
<feature type="transmembrane region" description="Helical" evidence="8">
    <location>
        <begin position="192"/>
        <end position="211"/>
    </location>
</feature>
<dbReference type="PRINTS" id="PR00762">
    <property type="entry name" value="CLCHANNEL"/>
</dbReference>
<feature type="transmembrane region" description="Helical" evidence="8">
    <location>
        <begin position="398"/>
        <end position="418"/>
    </location>
</feature>
<dbReference type="InterPro" id="IPR014743">
    <property type="entry name" value="Cl-channel_core"/>
</dbReference>
<evidence type="ECO:0000256" key="6">
    <source>
        <dbReference type="ARBA" id="ARBA00023136"/>
    </source>
</evidence>
<dbReference type="PANTHER" id="PTHR45711:SF6">
    <property type="entry name" value="CHLORIDE CHANNEL PROTEIN"/>
    <property type="match status" value="1"/>
</dbReference>
<keyword evidence="6 8" id="KW-0472">Membrane</keyword>
<dbReference type="EMBL" id="JAJUBB010000001">
    <property type="protein sequence ID" value="MDD1779936.1"/>
    <property type="molecule type" value="Genomic_DNA"/>
</dbReference>
<comment type="caution">
    <text evidence="9">The sequence shown here is derived from an EMBL/GenBank/DDBJ whole genome shotgun (WGS) entry which is preliminary data.</text>
</comment>
<dbReference type="Proteomes" id="UP001149821">
    <property type="component" value="Unassembled WGS sequence"/>
</dbReference>
<feature type="transmembrane region" description="Helical" evidence="8">
    <location>
        <begin position="107"/>
        <end position="125"/>
    </location>
</feature>
<evidence type="ECO:0000256" key="5">
    <source>
        <dbReference type="ARBA" id="ARBA00023065"/>
    </source>
</evidence>
<dbReference type="PANTHER" id="PTHR45711">
    <property type="entry name" value="CHLORIDE CHANNEL PROTEIN"/>
    <property type="match status" value="1"/>
</dbReference>
<dbReference type="InterPro" id="IPR001807">
    <property type="entry name" value="ClC"/>
</dbReference>
<evidence type="ECO:0000256" key="8">
    <source>
        <dbReference type="SAM" id="Phobius"/>
    </source>
</evidence>
<feature type="transmembrane region" description="Helical" evidence="8">
    <location>
        <begin position="156"/>
        <end position="180"/>
    </location>
</feature>
<evidence type="ECO:0000256" key="3">
    <source>
        <dbReference type="ARBA" id="ARBA00022692"/>
    </source>
</evidence>
<dbReference type="SUPFAM" id="SSF81340">
    <property type="entry name" value="Clc chloride channel"/>
    <property type="match status" value="1"/>
</dbReference>
<feature type="transmembrane region" description="Helical" evidence="8">
    <location>
        <begin position="307"/>
        <end position="327"/>
    </location>
</feature>
<dbReference type="Gene3D" id="1.10.3080.10">
    <property type="entry name" value="Clc chloride channel"/>
    <property type="match status" value="1"/>
</dbReference>
<evidence type="ECO:0000256" key="2">
    <source>
        <dbReference type="ARBA" id="ARBA00022448"/>
    </source>
</evidence>
<dbReference type="CDD" id="cd01031">
    <property type="entry name" value="EriC"/>
    <property type="match status" value="1"/>
</dbReference>
<feature type="transmembrane region" description="Helical" evidence="8">
    <location>
        <begin position="267"/>
        <end position="287"/>
    </location>
</feature>
<keyword evidence="3 8" id="KW-0812">Transmembrane</keyword>
<dbReference type="Pfam" id="PF00654">
    <property type="entry name" value="Voltage_CLC"/>
    <property type="match status" value="1"/>
</dbReference>
<keyword evidence="4 8" id="KW-1133">Transmembrane helix</keyword>
<gene>
    <name evidence="9" type="primary">clcA</name>
    <name evidence="9" type="ORF">LRP49_01885</name>
</gene>
<sequence length="450" mass="47456">MRRFLANHQSPLSILILSVFVGVFAGLLCTFFDIAIDWVVEQRHQWVAQHDGISFLTILVVVVTSALLSAFGFFLVKAVAPEAAGSGIPEIEGALDGLRPVRWWRVIPVKFFGGIGAIGAGLVLGREGPSVQMGASVGRMMTDIFRLKDDESRHTLVASGAAAGLAAAFNAPLAGIMFVVEEMRPQFKYNLISVKAVIIASIMATITYRSLMGQGAMIPLPASLEVPLVALLLFLVLGLVFGGIGVCFNQLVVMTMDRFEQIHQNKLSRFVGIGALLGASFGLLVMLLPSLSGGGVAIIPEAAEGKLAIAALVALFLARTIATLVCFGSGAPGGVFAPMLALGTLFGTCFGIGAMHFFPSLEITAGMFAVAGMGALFAATVRAPITGILLVIELTHKYELILPLLITTLGATMTAQALGGKPLYSQLLQRSLAKQKAKEEESESQEQPTA</sequence>
<organism evidence="9 10">
    <name type="scientific">Enterovibrio qingdaonensis</name>
    <dbReference type="NCBI Taxonomy" id="2899818"/>
    <lineage>
        <taxon>Bacteria</taxon>
        <taxon>Pseudomonadati</taxon>
        <taxon>Pseudomonadota</taxon>
        <taxon>Gammaproteobacteria</taxon>
        <taxon>Vibrionales</taxon>
        <taxon>Vibrionaceae</taxon>
        <taxon>Enterovibrio</taxon>
    </lineage>
</organism>
<accession>A0ABT5QG27</accession>